<feature type="domain" description="S-adenosylmethionine synthetase N-terminal" evidence="13">
    <location>
        <begin position="6"/>
        <end position="103"/>
    </location>
</feature>
<dbReference type="PIRSF" id="PIRSF000497">
    <property type="entry name" value="MAT"/>
    <property type="match status" value="1"/>
</dbReference>
<dbReference type="OrthoDB" id="9801686at2"/>
<accession>A0A1T4JLB5</accession>
<dbReference type="STRING" id="142842.SAMN02745118_00144"/>
<dbReference type="GO" id="GO:0006730">
    <property type="term" value="P:one-carbon metabolic process"/>
    <property type="evidence" value="ECO:0007669"/>
    <property type="project" value="UniProtKB-KW"/>
</dbReference>
<dbReference type="NCBIfam" id="TIGR01034">
    <property type="entry name" value="metK"/>
    <property type="match status" value="1"/>
</dbReference>
<comment type="cofactor">
    <cofactor evidence="10">
        <name>Mg(2+)</name>
        <dbReference type="ChEBI" id="CHEBI:18420"/>
    </cofactor>
    <text evidence="10">Binds 2 divalent ions per subunit.</text>
</comment>
<feature type="binding site" description="in other chain" evidence="10">
    <location>
        <position position="281"/>
    </location>
    <ligand>
        <name>L-methionine</name>
        <dbReference type="ChEBI" id="CHEBI:57844"/>
        <note>ligand shared between two neighboring subunits</note>
    </ligand>
</feature>
<dbReference type="PROSITE" id="PS00376">
    <property type="entry name" value="ADOMET_SYNTHASE_1"/>
    <property type="match status" value="1"/>
</dbReference>
<dbReference type="SUPFAM" id="SSF55973">
    <property type="entry name" value="S-adenosylmethionine synthetase"/>
    <property type="match status" value="3"/>
</dbReference>
<comment type="pathway">
    <text evidence="1 10">Amino-acid biosynthesis; S-adenosyl-L-methionine biosynthesis; S-adenosyl-L-methionine from L-methionine: step 1/1.</text>
</comment>
<dbReference type="PROSITE" id="PS00377">
    <property type="entry name" value="ADOMET_SYNTHASE_2"/>
    <property type="match status" value="1"/>
</dbReference>
<comment type="subunit">
    <text evidence="10">Homotetramer; dimer of dimers.</text>
</comment>
<evidence type="ECO:0000256" key="7">
    <source>
        <dbReference type="ARBA" id="ARBA00022840"/>
    </source>
</evidence>
<keyword evidence="3 10" id="KW-0554">One-carbon metabolism</keyword>
<name>A0A1T4JLB5_9FIRM</name>
<dbReference type="InterPro" id="IPR002133">
    <property type="entry name" value="S-AdoMet_synthetase"/>
</dbReference>
<dbReference type="InterPro" id="IPR022630">
    <property type="entry name" value="S-AdoMet_synt_C"/>
</dbReference>
<dbReference type="Pfam" id="PF02772">
    <property type="entry name" value="S-AdoMet_synt_M"/>
    <property type="match status" value="1"/>
</dbReference>
<dbReference type="GO" id="GO:0005524">
    <property type="term" value="F:ATP binding"/>
    <property type="evidence" value="ECO:0007669"/>
    <property type="project" value="UniProtKB-UniRule"/>
</dbReference>
<comment type="function">
    <text evidence="10">Catalyzes the formation of S-adenosylmethionine (AdoMet) from methionine and ATP. The overall synthetic reaction is composed of two sequential steps, AdoMet formation and the subsequent tripolyphosphate hydrolysis which occurs prior to release of AdoMet from the enzyme.</text>
</comment>
<feature type="binding site" evidence="10">
    <location>
        <position position="250"/>
    </location>
    <ligand>
        <name>ATP</name>
        <dbReference type="ChEBI" id="CHEBI:30616"/>
        <note>ligand shared between two neighboring subunits</note>
    </ligand>
</feature>
<dbReference type="HAMAP" id="MF_00086">
    <property type="entry name" value="S_AdoMet_synth1"/>
    <property type="match status" value="1"/>
</dbReference>
<dbReference type="GO" id="GO:0000287">
    <property type="term" value="F:magnesium ion binding"/>
    <property type="evidence" value="ECO:0007669"/>
    <property type="project" value="UniProtKB-UniRule"/>
</dbReference>
<feature type="binding site" evidence="10">
    <location>
        <position position="19"/>
    </location>
    <ligand>
        <name>Mg(2+)</name>
        <dbReference type="ChEBI" id="CHEBI:18420"/>
    </ligand>
</feature>
<evidence type="ECO:0000256" key="11">
    <source>
        <dbReference type="RuleBase" id="RU000542"/>
    </source>
</evidence>
<dbReference type="RefSeq" id="WP_078808809.1">
    <property type="nucleotide sequence ID" value="NZ_FUWM01000003.1"/>
</dbReference>
<dbReference type="GO" id="GO:0006556">
    <property type="term" value="P:S-adenosylmethionine biosynthetic process"/>
    <property type="evidence" value="ECO:0007669"/>
    <property type="project" value="UniProtKB-UniRule"/>
</dbReference>
<dbReference type="InterPro" id="IPR022636">
    <property type="entry name" value="S-AdoMet_synthetase_sfam"/>
</dbReference>
<evidence type="ECO:0000256" key="8">
    <source>
        <dbReference type="ARBA" id="ARBA00022842"/>
    </source>
</evidence>
<feature type="binding site" evidence="10">
    <location>
        <position position="250"/>
    </location>
    <ligand>
        <name>L-methionine</name>
        <dbReference type="ChEBI" id="CHEBI:57844"/>
        <note>ligand shared between two neighboring subunits</note>
    </ligand>
</feature>
<proteinExistence type="inferred from homology"/>
<dbReference type="EMBL" id="FUWM01000003">
    <property type="protein sequence ID" value="SJZ30965.1"/>
    <property type="molecule type" value="Genomic_DNA"/>
</dbReference>
<evidence type="ECO:0000256" key="9">
    <source>
        <dbReference type="ARBA" id="ARBA00022958"/>
    </source>
</evidence>
<comment type="cofactor">
    <cofactor evidence="10">
        <name>K(+)</name>
        <dbReference type="ChEBI" id="CHEBI:29103"/>
    </cofactor>
    <text evidence="10">Binds 1 potassium ion per subunit.</text>
</comment>
<keyword evidence="7 10" id="KW-0067">ATP-binding</keyword>
<evidence type="ECO:0000256" key="4">
    <source>
        <dbReference type="ARBA" id="ARBA00022679"/>
    </source>
</evidence>
<feature type="binding site" evidence="10">
    <location>
        <position position="273"/>
    </location>
    <ligand>
        <name>ATP</name>
        <dbReference type="ChEBI" id="CHEBI:30616"/>
        <note>ligand shared between two neighboring subunits</note>
    </ligand>
</feature>
<feature type="binding site" description="in other chain" evidence="10">
    <location>
        <position position="58"/>
    </location>
    <ligand>
        <name>L-methionine</name>
        <dbReference type="ChEBI" id="CHEBI:57844"/>
        <note>ligand shared between two neighboring subunits</note>
    </ligand>
</feature>
<evidence type="ECO:0000256" key="3">
    <source>
        <dbReference type="ARBA" id="ARBA00022563"/>
    </source>
</evidence>
<feature type="binding site" description="in other chain" evidence="10">
    <location>
        <begin position="241"/>
        <end position="242"/>
    </location>
    <ligand>
        <name>ATP</name>
        <dbReference type="ChEBI" id="CHEBI:30616"/>
        <note>ligand shared between two neighboring subunits</note>
    </ligand>
</feature>
<dbReference type="InterPro" id="IPR022631">
    <property type="entry name" value="ADOMET_SYNTHASE_CS"/>
</dbReference>
<keyword evidence="10" id="KW-0963">Cytoplasm</keyword>
<evidence type="ECO:0000259" key="15">
    <source>
        <dbReference type="Pfam" id="PF02773"/>
    </source>
</evidence>
<keyword evidence="5 10" id="KW-0479">Metal-binding</keyword>
<dbReference type="GO" id="GO:0005737">
    <property type="term" value="C:cytoplasm"/>
    <property type="evidence" value="ECO:0007669"/>
    <property type="project" value="UniProtKB-SubCell"/>
</dbReference>
<keyword evidence="8 10" id="KW-0460">Magnesium</keyword>
<comment type="subcellular location">
    <subcellularLocation>
        <location evidence="10 11">Cytoplasm</location>
    </subcellularLocation>
</comment>
<dbReference type="InterPro" id="IPR022629">
    <property type="entry name" value="S-AdoMet_synt_central"/>
</dbReference>
<feature type="binding site" evidence="10">
    <location>
        <position position="45"/>
    </location>
    <ligand>
        <name>K(+)</name>
        <dbReference type="ChEBI" id="CHEBI:29103"/>
    </ligand>
</feature>
<feature type="binding site" description="in other chain" evidence="10">
    <location>
        <position position="17"/>
    </location>
    <ligand>
        <name>ATP</name>
        <dbReference type="ChEBI" id="CHEBI:30616"/>
        <note>ligand shared between two neighboring subunits</note>
    </ligand>
</feature>
<evidence type="ECO:0000313" key="16">
    <source>
        <dbReference type="EMBL" id="SJZ30965.1"/>
    </source>
</evidence>
<feature type="domain" description="S-adenosylmethionine synthetase C-terminal" evidence="15">
    <location>
        <begin position="244"/>
        <end position="383"/>
    </location>
</feature>
<keyword evidence="4 10" id="KW-0808">Transferase</keyword>
<dbReference type="Gene3D" id="3.30.300.10">
    <property type="match status" value="3"/>
</dbReference>
<evidence type="ECO:0000256" key="2">
    <source>
        <dbReference type="ARBA" id="ARBA00009685"/>
    </source>
</evidence>
<dbReference type="AlphaFoldDB" id="A0A1T4JLB5"/>
<evidence type="ECO:0000256" key="1">
    <source>
        <dbReference type="ARBA" id="ARBA00005224"/>
    </source>
</evidence>
<feature type="binding site" evidence="10">
    <location>
        <position position="277"/>
    </location>
    <ligand>
        <name>ATP</name>
        <dbReference type="ChEBI" id="CHEBI:30616"/>
        <note>ligand shared between two neighboring subunits</note>
    </ligand>
</feature>
<protein>
    <recommendedName>
        <fullName evidence="10">S-adenosylmethionine synthase</fullName>
        <shortName evidence="10">AdoMet synthase</shortName>
        <ecNumber evidence="10">2.5.1.6</ecNumber>
    </recommendedName>
    <alternativeName>
        <fullName evidence="10">MAT</fullName>
    </alternativeName>
    <alternativeName>
        <fullName evidence="10">Methionine adenosyltransferase</fullName>
    </alternativeName>
</protein>
<dbReference type="UniPathway" id="UPA00315">
    <property type="reaction ID" value="UER00080"/>
</dbReference>
<organism evidence="16 17">
    <name type="scientific">Selenihalanaerobacter shriftii</name>
    <dbReference type="NCBI Taxonomy" id="142842"/>
    <lineage>
        <taxon>Bacteria</taxon>
        <taxon>Bacillati</taxon>
        <taxon>Bacillota</taxon>
        <taxon>Clostridia</taxon>
        <taxon>Halanaerobiales</taxon>
        <taxon>Halobacteroidaceae</taxon>
        <taxon>Selenihalanaerobacter</taxon>
    </lineage>
</organism>
<feature type="binding site" description="in other chain" evidence="10">
    <location>
        <begin position="175"/>
        <end position="177"/>
    </location>
    <ligand>
        <name>ATP</name>
        <dbReference type="ChEBI" id="CHEBI:30616"/>
        <note>ligand shared between two neighboring subunits</note>
    </ligand>
</feature>
<dbReference type="FunFam" id="3.30.300.10:FF:000004">
    <property type="entry name" value="S-adenosylmethionine synthase"/>
    <property type="match status" value="1"/>
</dbReference>
<feature type="domain" description="S-adenosylmethionine synthetase central" evidence="14">
    <location>
        <begin position="126"/>
        <end position="242"/>
    </location>
</feature>
<dbReference type="Pfam" id="PF00438">
    <property type="entry name" value="S-AdoMet_synt_N"/>
    <property type="match status" value="1"/>
</dbReference>
<evidence type="ECO:0000256" key="6">
    <source>
        <dbReference type="ARBA" id="ARBA00022741"/>
    </source>
</evidence>
<reference evidence="17" key="1">
    <citation type="submission" date="2017-02" db="EMBL/GenBank/DDBJ databases">
        <authorList>
            <person name="Varghese N."/>
            <person name="Submissions S."/>
        </authorList>
    </citation>
    <scope>NUCLEOTIDE SEQUENCE [LARGE SCALE GENOMIC DNA]</scope>
    <source>
        <strain evidence="17">ATCC BAA-73</strain>
    </source>
</reference>
<keyword evidence="9 10" id="KW-0630">Potassium</keyword>
<evidence type="ECO:0000256" key="12">
    <source>
        <dbReference type="RuleBase" id="RU004462"/>
    </source>
</evidence>
<dbReference type="Pfam" id="PF02773">
    <property type="entry name" value="S-AdoMet_synt_C"/>
    <property type="match status" value="1"/>
</dbReference>
<dbReference type="GO" id="GO:0004478">
    <property type="term" value="F:methionine adenosyltransferase activity"/>
    <property type="evidence" value="ECO:0007669"/>
    <property type="project" value="UniProtKB-UniRule"/>
</dbReference>
<feature type="region of interest" description="Flexible loop" evidence="10">
    <location>
        <begin position="101"/>
        <end position="111"/>
    </location>
</feature>
<dbReference type="CDD" id="cd18079">
    <property type="entry name" value="S-AdoMet_synt"/>
    <property type="match status" value="1"/>
</dbReference>
<gene>
    <name evidence="10" type="primary">metK</name>
    <name evidence="16" type="ORF">SAMN02745118_00144</name>
</gene>
<dbReference type="FunFam" id="3.30.300.10:FF:000003">
    <property type="entry name" value="S-adenosylmethionine synthase"/>
    <property type="match status" value="1"/>
</dbReference>
<keyword evidence="17" id="KW-1185">Reference proteome</keyword>
<evidence type="ECO:0000256" key="5">
    <source>
        <dbReference type="ARBA" id="ARBA00022723"/>
    </source>
</evidence>
<feature type="binding site" description="in other chain" evidence="10">
    <location>
        <position position="101"/>
    </location>
    <ligand>
        <name>L-methionine</name>
        <dbReference type="ChEBI" id="CHEBI:57844"/>
        <note>ligand shared between two neighboring subunits</note>
    </ligand>
</feature>
<dbReference type="InterPro" id="IPR022628">
    <property type="entry name" value="S-AdoMet_synt_N"/>
</dbReference>
<dbReference type="Proteomes" id="UP000190625">
    <property type="component" value="Unassembled WGS sequence"/>
</dbReference>
<sequence length="396" mass="43125">MSNNHYLFTSESVTEGHPDKVADQISDAVLDAIFSQDPQARVACETLVTTGMVLISGEISTDCYVDIPKVARKKVKEIGYTNAKYGFDAGTCAILTSIDEQSPDIAMGVDEALEAKEGLAEEEEELGAGDQGLMFGYASNETEELMPLPITLAHKLARKLAEVRKEEVLPYLRPDGKTQVTIEYEGDKPVRVDTVVVSTQHKADVSLEQIERDIISKVVKPIISKDMLDSETKYLVNPTGRFVIGGPKGDVGLTGRKIIVDTYGGTARHGGGAFSGKDPTKVDRSAAYASRYVAKNVVAAGLADKCEVQLAYAIGVASPVSVMVDTFGTSKVDEEVVEDLIQKHFDLRPAQIIKELELRQPIYQDVAAYGHFGRNDLDLPWERTDKADILKKEAGL</sequence>
<comment type="catalytic activity">
    <reaction evidence="10">
        <text>L-methionine + ATP + H2O = S-adenosyl-L-methionine + phosphate + diphosphate</text>
        <dbReference type="Rhea" id="RHEA:21080"/>
        <dbReference type="ChEBI" id="CHEBI:15377"/>
        <dbReference type="ChEBI" id="CHEBI:30616"/>
        <dbReference type="ChEBI" id="CHEBI:33019"/>
        <dbReference type="ChEBI" id="CHEBI:43474"/>
        <dbReference type="ChEBI" id="CHEBI:57844"/>
        <dbReference type="ChEBI" id="CHEBI:59789"/>
        <dbReference type="EC" id="2.5.1.6"/>
    </reaction>
</comment>
<feature type="binding site" description="in other chain" evidence="10">
    <location>
        <begin position="256"/>
        <end position="257"/>
    </location>
    <ligand>
        <name>ATP</name>
        <dbReference type="ChEBI" id="CHEBI:30616"/>
        <note>ligand shared between two neighboring subunits</note>
    </ligand>
</feature>
<evidence type="ECO:0000259" key="13">
    <source>
        <dbReference type="Pfam" id="PF00438"/>
    </source>
</evidence>
<dbReference type="PANTHER" id="PTHR11964">
    <property type="entry name" value="S-ADENOSYLMETHIONINE SYNTHETASE"/>
    <property type="match status" value="1"/>
</dbReference>
<keyword evidence="6 10" id="KW-0547">Nucleotide-binding</keyword>
<evidence type="ECO:0000256" key="10">
    <source>
        <dbReference type="HAMAP-Rule" id="MF_00086"/>
    </source>
</evidence>
<evidence type="ECO:0000259" key="14">
    <source>
        <dbReference type="Pfam" id="PF02772"/>
    </source>
</evidence>
<evidence type="ECO:0000313" key="17">
    <source>
        <dbReference type="Proteomes" id="UP000190625"/>
    </source>
</evidence>
<comment type="similarity">
    <text evidence="2 10 12">Belongs to the AdoMet synthase family.</text>
</comment>
<dbReference type="EC" id="2.5.1.6" evidence="10"/>